<dbReference type="PANTHER" id="PTHR46647">
    <property type="entry name" value="RAB9 EFFECTOR PROTEIN WITH KELCH MOTIFS"/>
    <property type="match status" value="1"/>
</dbReference>
<evidence type="ECO:0000256" key="10">
    <source>
        <dbReference type="SAM" id="SignalP"/>
    </source>
</evidence>
<keyword evidence="7" id="KW-1015">Disulfide bond</keyword>
<accession>A0A812JN46</accession>
<keyword evidence="13" id="KW-1185">Reference proteome</keyword>
<evidence type="ECO:0000256" key="9">
    <source>
        <dbReference type="SAM" id="Phobius"/>
    </source>
</evidence>
<dbReference type="SMART" id="SM00303">
    <property type="entry name" value="GPS"/>
    <property type="match status" value="1"/>
</dbReference>
<dbReference type="InterPro" id="IPR000203">
    <property type="entry name" value="GPS"/>
</dbReference>
<feature type="transmembrane region" description="Helical" evidence="9">
    <location>
        <begin position="1093"/>
        <end position="1114"/>
    </location>
</feature>
<protein>
    <submittedName>
        <fullName evidence="12">GefF protein</fullName>
    </submittedName>
</protein>
<organism evidence="12 13">
    <name type="scientific">Symbiodinium natans</name>
    <dbReference type="NCBI Taxonomy" id="878477"/>
    <lineage>
        <taxon>Eukaryota</taxon>
        <taxon>Sar</taxon>
        <taxon>Alveolata</taxon>
        <taxon>Dinophyceae</taxon>
        <taxon>Suessiales</taxon>
        <taxon>Symbiodiniaceae</taxon>
        <taxon>Symbiodinium</taxon>
    </lineage>
</organism>
<keyword evidence="4" id="KW-0677">Repeat</keyword>
<evidence type="ECO:0000256" key="5">
    <source>
        <dbReference type="ARBA" id="ARBA00022989"/>
    </source>
</evidence>
<evidence type="ECO:0000256" key="4">
    <source>
        <dbReference type="ARBA" id="ARBA00022737"/>
    </source>
</evidence>
<feature type="transmembrane region" description="Helical" evidence="9">
    <location>
        <begin position="1134"/>
        <end position="1158"/>
    </location>
</feature>
<evidence type="ECO:0000256" key="3">
    <source>
        <dbReference type="ARBA" id="ARBA00022692"/>
    </source>
</evidence>
<feature type="signal peptide" evidence="10">
    <location>
        <begin position="1"/>
        <end position="18"/>
    </location>
</feature>
<keyword evidence="3 9" id="KW-0812">Transmembrane</keyword>
<feature type="region of interest" description="Disordered" evidence="8">
    <location>
        <begin position="587"/>
        <end position="639"/>
    </location>
</feature>
<dbReference type="Proteomes" id="UP000604046">
    <property type="component" value="Unassembled WGS sequence"/>
</dbReference>
<dbReference type="OrthoDB" id="4447at2759"/>
<feature type="transmembrane region" description="Helical" evidence="9">
    <location>
        <begin position="1187"/>
        <end position="1210"/>
    </location>
</feature>
<feature type="region of interest" description="Disordered" evidence="8">
    <location>
        <begin position="1302"/>
        <end position="1321"/>
    </location>
</feature>
<comment type="subcellular location">
    <subcellularLocation>
        <location evidence="1">Membrane</location>
    </subcellularLocation>
</comment>
<comment type="caution">
    <text evidence="12">The sequence shown here is derived from an EMBL/GenBank/DDBJ whole genome shotgun (WGS) entry which is preliminary data.</text>
</comment>
<evidence type="ECO:0000259" key="11">
    <source>
        <dbReference type="PROSITE" id="PS50221"/>
    </source>
</evidence>
<evidence type="ECO:0000256" key="2">
    <source>
        <dbReference type="ARBA" id="ARBA00022441"/>
    </source>
</evidence>
<dbReference type="Pfam" id="PF24681">
    <property type="entry name" value="Kelch_KLHDC2_KLHL20_DRC7"/>
    <property type="match status" value="1"/>
</dbReference>
<evidence type="ECO:0000256" key="7">
    <source>
        <dbReference type="ARBA" id="ARBA00023157"/>
    </source>
</evidence>
<feature type="region of interest" description="Disordered" evidence="8">
    <location>
        <begin position="391"/>
        <end position="469"/>
    </location>
</feature>
<dbReference type="PANTHER" id="PTHR46647:SF1">
    <property type="entry name" value="RAB9 EFFECTOR PROTEIN WITH KELCH MOTIFS"/>
    <property type="match status" value="1"/>
</dbReference>
<dbReference type="EMBL" id="CAJNDS010000447">
    <property type="protein sequence ID" value="CAE7207211.1"/>
    <property type="molecule type" value="Genomic_DNA"/>
</dbReference>
<feature type="transmembrane region" description="Helical" evidence="9">
    <location>
        <begin position="1230"/>
        <end position="1251"/>
    </location>
</feature>
<gene>
    <name evidence="12" type="primary">gefF</name>
    <name evidence="12" type="ORF">SNAT2548_LOCUS6672</name>
</gene>
<keyword evidence="2" id="KW-0880">Kelch repeat</keyword>
<dbReference type="PROSITE" id="PS50221">
    <property type="entry name" value="GAIN_B"/>
    <property type="match status" value="1"/>
</dbReference>
<evidence type="ECO:0000256" key="8">
    <source>
        <dbReference type="SAM" id="MobiDB-lite"/>
    </source>
</evidence>
<keyword evidence="6 9" id="KW-0472">Membrane</keyword>
<feature type="domain" description="GAIN-B" evidence="11">
    <location>
        <begin position="703"/>
        <end position="862"/>
    </location>
</feature>
<evidence type="ECO:0000313" key="13">
    <source>
        <dbReference type="Proteomes" id="UP000604046"/>
    </source>
</evidence>
<reference evidence="12" key="1">
    <citation type="submission" date="2021-02" db="EMBL/GenBank/DDBJ databases">
        <authorList>
            <person name="Dougan E. K."/>
            <person name="Rhodes N."/>
            <person name="Thang M."/>
            <person name="Chan C."/>
        </authorList>
    </citation>
    <scope>NUCLEOTIDE SEQUENCE</scope>
</reference>
<feature type="chain" id="PRO_5032294905" evidence="10">
    <location>
        <begin position="19"/>
        <end position="1321"/>
    </location>
</feature>
<evidence type="ECO:0000256" key="1">
    <source>
        <dbReference type="ARBA" id="ARBA00004370"/>
    </source>
</evidence>
<feature type="compositionally biased region" description="Low complexity" evidence="8">
    <location>
        <begin position="587"/>
        <end position="636"/>
    </location>
</feature>
<evidence type="ECO:0000313" key="12">
    <source>
        <dbReference type="EMBL" id="CAE7207211.1"/>
    </source>
</evidence>
<dbReference type="SUPFAM" id="SSF117281">
    <property type="entry name" value="Kelch motif"/>
    <property type="match status" value="1"/>
</dbReference>
<name>A0A812JN46_9DINO</name>
<dbReference type="InterPro" id="IPR052124">
    <property type="entry name" value="Rab9_kelch_effector"/>
</dbReference>
<keyword evidence="5 9" id="KW-1133">Transmembrane helix</keyword>
<evidence type="ECO:0000256" key="6">
    <source>
        <dbReference type="ARBA" id="ARBA00023136"/>
    </source>
</evidence>
<feature type="transmembrane region" description="Helical" evidence="9">
    <location>
        <begin position="885"/>
        <end position="907"/>
    </location>
</feature>
<feature type="region of interest" description="Disordered" evidence="8">
    <location>
        <begin position="534"/>
        <end position="572"/>
    </location>
</feature>
<sequence>MAWEPGLAWIVFLQSVVLLGMHSLCSRCALRISWVEPTMMTMVWDTVDEGFLLFGGLGNGPVAGIEPFWDFRNDLYFYSVTLNAWTIKSAVGAPERRIAHTAVLDPDTRMMYVFAGQNASVNEQSPETSFSDLYGYDLATDTWTELAAASSERSRHSAVWDSERSQMIVFGGVDAYGNKLNDVETYNPSSDSWNAPSVSDPKPSARFGHVAVWDSSSNVMLMCCGRGSQSYKPYTGTTDNTNNDLWSYSTGPGGGWTELVQSGSFTQRKDFSLVWNPTTGSLVGFGGDWSLGILDSLCLYTNATNSWSEYTITGPTERFAHAAVWSPTDDQLYMFGGIDAISTVDEFWRLDSVLTSTSSSSSISVSTSSSSSTSSLSVTSSISSTATATTTTTTTSASTTSQTTSQTSSKTTSTTTTYTSETSTTPTSHTSTTSTSHTSTTSTSQTSTTSMTSSSSSSSETSTSSSTYTSITSSFTTSASTTSRLGTSTSVTSTFTTSTSTAPAFAQSTVTASSTTSVSSLSLTASTTVTSSTSAASLSTASRSTTMTESSTATTTLSATTSRGASTTSSSSATSLFSTSISATGSSTITEASRTETMTATTSRASSSSTSTSSSSSTRSGLVVTSSSTSTSMSTSRTKDVSVGTVVERLSQVEQAEQGIVMGLLEFLIGSNTSDVVANASNASTGVLGYVFSNDEDAAVHAWALASAPPNETLAPPLVLDAGTFGLVVPPEALEQVATLAADVGLPREVVLLTISSFEATPELNSSNSSLISEPVHVSFRAADGQRLRVSGLRKPLELRFEGLERFNESALQQARCVFWDEDAGSWSREGLARSEQSDGFVCLTSHLTIFGVVFLEAVGRAFRCSSASDVLSVEGLQNLGTTRWLTYAATIVTFVFLAAFAAAMGWGAHLDVKTKRAFSEAEVEAVLLVSRSEERAWEEEWLRHGRSALCCWCLTSAFEKMAWLVSIVFEFEATDDVGKFANPQATTVSRCISLLHSYKAGACRESISVVMASSGERKLRSGSPCAVQGERSTSSHASAISETWDVHYHGVRAVKQYLSASWCSRVTMLLPCLHPWLRLTLMSFFSSHAMRAALVVLKVTTSAFANALFFTSAAQARDSDDECVAEHPVGEKLLTALVVGLSSACLSDVLVIVLAVLQQRRVLVRDLWTAEMKARQLRRWRIRRRLFWFVWFGACIFSILYILSFLANVSEADAAEWLESSGVSVLQDILFKPVLMAVGYATLTTLVLCCSPRVKDTILSQWICQDEVSESAVEESASVGFPAAEDSVSVGFPVGESAEVDETLSIGSSDPPEPVKKTWL</sequence>
<proteinExistence type="predicted"/>
<keyword evidence="10" id="KW-0732">Signal</keyword>
<dbReference type="InterPro" id="IPR015915">
    <property type="entry name" value="Kelch-typ_b-propeller"/>
</dbReference>
<dbReference type="Gene3D" id="2.120.10.80">
    <property type="entry name" value="Kelch-type beta propeller"/>
    <property type="match status" value="2"/>
</dbReference>
<dbReference type="InterPro" id="IPR057244">
    <property type="entry name" value="GAIN_B"/>
</dbReference>
<dbReference type="GO" id="GO:0016020">
    <property type="term" value="C:membrane"/>
    <property type="evidence" value="ECO:0007669"/>
    <property type="project" value="UniProtKB-SubCell"/>
</dbReference>